<dbReference type="InterPro" id="IPR035919">
    <property type="entry name" value="EAL_sf"/>
</dbReference>
<dbReference type="PANTHER" id="PTHR33525:SF4">
    <property type="entry name" value="CYCLIC DI-GMP PHOSPHODIESTERASE CDGJ"/>
    <property type="match status" value="1"/>
</dbReference>
<evidence type="ECO:0000259" key="1">
    <source>
        <dbReference type="PROSITE" id="PS50883"/>
    </source>
</evidence>
<feature type="domain" description="EAL" evidence="1">
    <location>
        <begin position="1"/>
        <end position="204"/>
    </location>
</feature>
<comment type="caution">
    <text evidence="3">The sequence shown here is derived from an EMBL/GenBank/DDBJ whole genome shotgun (WGS) entry which is preliminary data.</text>
</comment>
<dbReference type="InterPro" id="IPR013976">
    <property type="entry name" value="HDOD"/>
</dbReference>
<keyword evidence="4" id="KW-1185">Reference proteome</keyword>
<dbReference type="Pfam" id="PF00563">
    <property type="entry name" value="EAL"/>
    <property type="match status" value="1"/>
</dbReference>
<dbReference type="InterPro" id="IPR052340">
    <property type="entry name" value="RNase_Y/CdgJ"/>
</dbReference>
<dbReference type="SMART" id="SM00052">
    <property type="entry name" value="EAL"/>
    <property type="match status" value="1"/>
</dbReference>
<dbReference type="InterPro" id="IPR001633">
    <property type="entry name" value="EAL_dom"/>
</dbReference>
<dbReference type="PANTHER" id="PTHR33525">
    <property type="match status" value="1"/>
</dbReference>
<dbReference type="Gene3D" id="1.10.3210.10">
    <property type="entry name" value="Hypothetical protein af1432"/>
    <property type="match status" value="1"/>
</dbReference>
<reference evidence="3 4" key="1">
    <citation type="submission" date="2019-02" db="EMBL/GenBank/DDBJ databases">
        <title>Corallincola luteus sp. nov., a marine bacterium isolated from surface sediment of Bohai Sea in China.</title>
        <authorList>
            <person name="Ren Q."/>
        </authorList>
    </citation>
    <scope>NUCLEOTIDE SEQUENCE [LARGE SCALE GENOMIC DNA]</scope>
    <source>
        <strain evidence="3 4">DASS28</strain>
    </source>
</reference>
<dbReference type="InterPro" id="IPR014408">
    <property type="entry name" value="dGMP_Pdiesterase_EAL/HD-GYP"/>
</dbReference>
<sequence>MFFYVARQPILDREKSLIGYELLFRDSIENVFPQIDPHEATSRLLAGSHFHLGIDNLTGSVPAFINFPEMSILVKVPELLPNNQVVIELLESIAPSHELKAICQQLKQKGYKIALDDFVMQPHWLPILPYVDMVKIDFRATSIDDIQSTCDQLASFDLELLAEKIETHDEFNFAMTLGFDYFQGYFFSAPEVLKTRALKPNEINLVELLAKLGQESCDFNELDTIIQRDVSLTYKLLRYVNSSFFNRRREINSIRQALVYLGENEIRKFIALLAAANLAEDKPSELIRLSITRARFCELIAQQQAPEYASKAFLLGLFSLISAILDEPMDKVMSKLPLSDEIKLALLKRKGPLANYLSLILDYERAVWDGVNALSSTIGVDTGQLPEFYMDAVGWSNSLLEQ</sequence>
<gene>
    <name evidence="3" type="ORF">EZV61_12185</name>
</gene>
<dbReference type="SUPFAM" id="SSF141868">
    <property type="entry name" value="EAL domain-like"/>
    <property type="match status" value="1"/>
</dbReference>
<dbReference type="RefSeq" id="WP_131415884.1">
    <property type="nucleotide sequence ID" value="NZ_SJXE01000005.1"/>
</dbReference>
<dbReference type="SUPFAM" id="SSF109604">
    <property type="entry name" value="HD-domain/PDEase-like"/>
    <property type="match status" value="1"/>
</dbReference>
<protein>
    <submittedName>
        <fullName evidence="3">HDOD domain-containing protein</fullName>
    </submittedName>
</protein>
<evidence type="ECO:0000313" key="3">
    <source>
        <dbReference type="EMBL" id="TCI03030.1"/>
    </source>
</evidence>
<dbReference type="PIRSF" id="PIRSF003180">
    <property type="entry name" value="DiGMPpdiest_YuxH"/>
    <property type="match status" value="1"/>
</dbReference>
<accession>A0ABY2AJS2</accession>
<dbReference type="PROSITE" id="PS51833">
    <property type="entry name" value="HDOD"/>
    <property type="match status" value="1"/>
</dbReference>
<dbReference type="Proteomes" id="UP000292554">
    <property type="component" value="Unassembled WGS sequence"/>
</dbReference>
<evidence type="ECO:0000313" key="4">
    <source>
        <dbReference type="Proteomes" id="UP000292554"/>
    </source>
</evidence>
<proteinExistence type="predicted"/>
<feature type="domain" description="HDOD" evidence="2">
    <location>
        <begin position="198"/>
        <end position="384"/>
    </location>
</feature>
<dbReference type="EMBL" id="SJXE01000005">
    <property type="protein sequence ID" value="TCI03030.1"/>
    <property type="molecule type" value="Genomic_DNA"/>
</dbReference>
<dbReference type="Pfam" id="PF08668">
    <property type="entry name" value="HDOD"/>
    <property type="match status" value="1"/>
</dbReference>
<organism evidence="3 4">
    <name type="scientific">Corallincola luteus</name>
    <dbReference type="NCBI Taxonomy" id="1775177"/>
    <lineage>
        <taxon>Bacteria</taxon>
        <taxon>Pseudomonadati</taxon>
        <taxon>Pseudomonadota</taxon>
        <taxon>Gammaproteobacteria</taxon>
        <taxon>Alteromonadales</taxon>
        <taxon>Psychromonadaceae</taxon>
        <taxon>Corallincola</taxon>
    </lineage>
</organism>
<dbReference type="Gene3D" id="3.20.20.450">
    <property type="entry name" value="EAL domain"/>
    <property type="match status" value="1"/>
</dbReference>
<dbReference type="PROSITE" id="PS50883">
    <property type="entry name" value="EAL"/>
    <property type="match status" value="1"/>
</dbReference>
<evidence type="ECO:0000259" key="2">
    <source>
        <dbReference type="PROSITE" id="PS51833"/>
    </source>
</evidence>
<name>A0ABY2AJS2_9GAMM</name>